<comment type="caution">
    <text evidence="3">The sequence shown here is derived from an EMBL/GenBank/DDBJ whole genome shotgun (WGS) entry which is preliminary data.</text>
</comment>
<dbReference type="VEuPathDB" id="FungiDB:RhiirA1_476357"/>
<proteinExistence type="predicted"/>
<dbReference type="Proteomes" id="UP000233469">
    <property type="component" value="Unassembled WGS sequence"/>
</dbReference>
<feature type="coiled-coil region" evidence="1">
    <location>
        <begin position="482"/>
        <end position="544"/>
    </location>
</feature>
<feature type="region of interest" description="Disordered" evidence="2">
    <location>
        <begin position="39"/>
        <end position="94"/>
    </location>
</feature>
<evidence type="ECO:0000313" key="3">
    <source>
        <dbReference type="EMBL" id="PKK60623.1"/>
    </source>
</evidence>
<accession>A0A2N1MG46</accession>
<reference evidence="3 4" key="1">
    <citation type="submission" date="2016-04" db="EMBL/GenBank/DDBJ databases">
        <title>Genome analyses suggest a sexual origin of heterokaryosis in a supposedly ancient asexual fungus.</title>
        <authorList>
            <person name="Ropars J."/>
            <person name="Sedzielewska K."/>
            <person name="Noel J."/>
            <person name="Charron P."/>
            <person name="Farinelli L."/>
            <person name="Marton T."/>
            <person name="Kruger M."/>
            <person name="Pelin A."/>
            <person name="Brachmann A."/>
            <person name="Corradi N."/>
        </authorList>
    </citation>
    <scope>NUCLEOTIDE SEQUENCE [LARGE SCALE GENOMIC DNA]</scope>
    <source>
        <strain evidence="3 4">C2</strain>
    </source>
</reference>
<dbReference type="VEuPathDB" id="FungiDB:FUN_021818"/>
<name>A0A2N1MG46_9GLOM</name>
<reference evidence="3 4" key="2">
    <citation type="submission" date="2017-10" db="EMBL/GenBank/DDBJ databases">
        <title>Extensive intraspecific genome diversity in a model arbuscular mycorrhizal fungus.</title>
        <authorList>
            <person name="Chen E.C.H."/>
            <person name="Morin E."/>
            <person name="Baudet D."/>
            <person name="Noel J."/>
            <person name="Ndikumana S."/>
            <person name="Charron P."/>
            <person name="St-Onge C."/>
            <person name="Giorgi J."/>
            <person name="Grigoriev I.V."/>
            <person name="Roux C."/>
            <person name="Martin F.M."/>
            <person name="Corradi N."/>
        </authorList>
    </citation>
    <scope>NUCLEOTIDE SEQUENCE [LARGE SCALE GENOMIC DNA]</scope>
    <source>
        <strain evidence="3 4">C2</strain>
    </source>
</reference>
<protein>
    <submittedName>
        <fullName evidence="3">Uncharacterized protein</fullName>
    </submittedName>
</protein>
<dbReference type="EMBL" id="LLXL01002524">
    <property type="protein sequence ID" value="PKK60623.1"/>
    <property type="molecule type" value="Genomic_DNA"/>
</dbReference>
<sequence length="587" mass="67563">MSSNYPESTNNTTDHNSVHALMEDIVTTSSTQALLQSELQVTSRDSSTNTEKDVHTQAPIIDNLTFMDEDPKDTSTNKGKSPETQTATQTNPPKNIEITVLNDIFKDTTQVCNKAHKGFIPRDSFKPNLTNNEIINLLKTSFLNDSNAFKFEVNTTSTYRYFTIFVKTRDSLNQYIENSPEDLKPVKIYELTNTAINILIERKLLTLDQAVIKIMDIPYNYDTSMLIKHLAVKTNSNVIDHKEIKKPPRKIPNHNNCGRPILIKPAYKQLIVQFDKKSAYDYFMEENYWSLEIENFVVRILPGNQNDEEFKKRTNNYPENATGGLSLDFEGYKIYTLPGHIASKTCNICRSPLHATNVCDDKNFKTDHNNCKFFNKRFIDQKEEKITMSETHKNRYNHVITLNSNKNNQHIKSTHNDHAQPQTTDRYTNSRSGSLLYSRHNRPQHNNAHPDINNNHKNNNTHINAHPDIHYNPQDDTSNKRITQLEKQVQTLLQNFKTLEEVNSHVDNTLSHIQKSYSVLDSSLTEIKARLDKYDEILQQLSTNITLLSKKELTATFSSPQSRSKKPSKRSTPYDKTSYEATNQNIT</sequence>
<feature type="compositionally biased region" description="Polar residues" evidence="2">
    <location>
        <begin position="74"/>
        <end position="93"/>
    </location>
</feature>
<feature type="region of interest" description="Disordered" evidence="2">
    <location>
        <begin position="408"/>
        <end position="453"/>
    </location>
</feature>
<evidence type="ECO:0000256" key="2">
    <source>
        <dbReference type="SAM" id="MobiDB-lite"/>
    </source>
</evidence>
<feature type="compositionally biased region" description="Polar residues" evidence="2">
    <location>
        <begin position="39"/>
        <end position="49"/>
    </location>
</feature>
<feature type="region of interest" description="Disordered" evidence="2">
    <location>
        <begin position="556"/>
        <end position="587"/>
    </location>
</feature>
<gene>
    <name evidence="3" type="ORF">RhiirC2_718980</name>
</gene>
<evidence type="ECO:0000313" key="4">
    <source>
        <dbReference type="Proteomes" id="UP000233469"/>
    </source>
</evidence>
<dbReference type="AlphaFoldDB" id="A0A2N1MG46"/>
<evidence type="ECO:0000256" key="1">
    <source>
        <dbReference type="SAM" id="Coils"/>
    </source>
</evidence>
<feature type="compositionally biased region" description="Polar residues" evidence="2">
    <location>
        <begin position="419"/>
        <end position="435"/>
    </location>
</feature>
<keyword evidence="1" id="KW-0175">Coiled coil</keyword>
<organism evidence="3 4">
    <name type="scientific">Rhizophagus irregularis</name>
    <dbReference type="NCBI Taxonomy" id="588596"/>
    <lineage>
        <taxon>Eukaryota</taxon>
        <taxon>Fungi</taxon>
        <taxon>Fungi incertae sedis</taxon>
        <taxon>Mucoromycota</taxon>
        <taxon>Glomeromycotina</taxon>
        <taxon>Glomeromycetes</taxon>
        <taxon>Glomerales</taxon>
        <taxon>Glomeraceae</taxon>
        <taxon>Rhizophagus</taxon>
    </lineage>
</organism>